<keyword evidence="2" id="KW-1185">Reference proteome</keyword>
<sequence length="89" mass="10612">MKLINISIAIENFGIFYVDQYMKISFFPNKTGVGYWESHVSELTGSKYSNTHKKFLDFLYHADLTSHYIDIHEFKKMMEKVFQAYCLLR</sequence>
<dbReference type="InterPro" id="IPR055624">
    <property type="entry name" value="DUF7200"/>
</dbReference>
<dbReference type="RefSeq" id="YP_009625182.1">
    <property type="nucleotide sequence ID" value="NC_042129.1"/>
</dbReference>
<dbReference type="GeneID" id="40102064"/>
<name>A0A0M7Q9T9_9CAUD</name>
<accession>A0A0M7Q9T9</accession>
<protein>
    <submittedName>
        <fullName evidence="1">Uncharacterized protein</fullName>
    </submittedName>
</protein>
<proteinExistence type="predicted"/>
<dbReference type="Pfam" id="PF23830">
    <property type="entry name" value="DUF7200"/>
    <property type="match status" value="1"/>
</dbReference>
<organism evidence="1 2">
    <name type="scientific">Escherichia phage slur03</name>
    <dbReference type="NCBI Taxonomy" id="1720496"/>
    <lineage>
        <taxon>Viruses</taxon>
        <taxon>Duplodnaviria</taxon>
        <taxon>Heunggongvirae</taxon>
        <taxon>Uroviricota</taxon>
        <taxon>Caudoviricetes</taxon>
        <taxon>Pantevenvirales</taxon>
        <taxon>Straboviridae</taxon>
        <taxon>Tevenvirinae</taxon>
        <taxon>Tequatrovirus</taxon>
        <taxon>Tequatrovirus slur03</taxon>
    </lineage>
</organism>
<evidence type="ECO:0000313" key="2">
    <source>
        <dbReference type="Proteomes" id="UP000247154"/>
    </source>
</evidence>
<evidence type="ECO:0000313" key="1">
    <source>
        <dbReference type="EMBL" id="CUL01808.1"/>
    </source>
</evidence>
<dbReference type="Proteomes" id="UP000247154">
    <property type="component" value="Segment"/>
</dbReference>
<dbReference type="EMBL" id="LN881728">
    <property type="protein sequence ID" value="CUL01808.1"/>
    <property type="molecule type" value="Genomic_DNA"/>
</dbReference>
<dbReference type="KEGG" id="vg:40102064"/>
<reference evidence="1 2" key="1">
    <citation type="journal article" date="2015" name="Genome Announc.">
        <title>Draft Genome Sequences of 14 Escherichia coli Phages Isolated from Cattle Slurry.</title>
        <authorList>
            <person name="Smith R."/>
            <person name="O'Hara M."/>
            <person name="Hobman J.L."/>
            <person name="Millard A.D."/>
        </authorList>
    </citation>
    <scope>NUCLEOTIDE SEQUENCE [LARGE SCALE GENOMIC DNA]</scope>
</reference>